<accession>A0AAV1I428</accession>
<protein>
    <recommendedName>
        <fullName evidence="3">Methyltransferase FkbM domain-containing protein</fullName>
    </recommendedName>
</protein>
<comment type="caution">
    <text evidence="1">The sequence shown here is derived from an EMBL/GenBank/DDBJ whole genome shotgun (WGS) entry which is preliminary data.</text>
</comment>
<dbReference type="GO" id="GO:0005789">
    <property type="term" value="C:endoplasmic reticulum membrane"/>
    <property type="evidence" value="ECO:0007669"/>
    <property type="project" value="TreeGrafter"/>
</dbReference>
<dbReference type="GO" id="GO:0031902">
    <property type="term" value="C:late endosome membrane"/>
    <property type="evidence" value="ECO:0007669"/>
    <property type="project" value="TreeGrafter"/>
</dbReference>
<organism evidence="1 2">
    <name type="scientific">Coccomyxa viridis</name>
    <dbReference type="NCBI Taxonomy" id="1274662"/>
    <lineage>
        <taxon>Eukaryota</taxon>
        <taxon>Viridiplantae</taxon>
        <taxon>Chlorophyta</taxon>
        <taxon>core chlorophytes</taxon>
        <taxon>Trebouxiophyceae</taxon>
        <taxon>Trebouxiophyceae incertae sedis</taxon>
        <taxon>Coccomyxaceae</taxon>
        <taxon>Coccomyxa</taxon>
    </lineage>
</organism>
<dbReference type="InterPro" id="IPR053202">
    <property type="entry name" value="EGF_Rcpt_Signaling_Reg"/>
</dbReference>
<dbReference type="AlphaFoldDB" id="A0AAV1I428"/>
<sequence>MAFLISPARSCGPIASRGLEDVEELPRPLRTFLPRWFKRSSELTGRKGTTLQQQQSFEDIFYAQDEEDEAAERKYFPNVHAGTFVELGATDGELFSNTKFFEDHRGWRGLLIEPNLQEFEKIPAKRPNAVAVNAAICSQEQLVHFIGKGAIIPLAGNSAGPLAGVWVRTVQKNLASCHLQQRYRIYLIVESKTGGTCLGSA</sequence>
<dbReference type="GO" id="GO:0006888">
    <property type="term" value="P:endoplasmic reticulum to Golgi vesicle-mediated transport"/>
    <property type="evidence" value="ECO:0007669"/>
    <property type="project" value="TreeGrafter"/>
</dbReference>
<dbReference type="GO" id="GO:0005794">
    <property type="term" value="C:Golgi apparatus"/>
    <property type="evidence" value="ECO:0007669"/>
    <property type="project" value="TreeGrafter"/>
</dbReference>
<dbReference type="EMBL" id="CAUYUE010000005">
    <property type="protein sequence ID" value="CAK0774834.1"/>
    <property type="molecule type" value="Genomic_DNA"/>
</dbReference>
<dbReference type="GO" id="GO:0016197">
    <property type="term" value="P:endosomal transport"/>
    <property type="evidence" value="ECO:0007669"/>
    <property type="project" value="TreeGrafter"/>
</dbReference>
<evidence type="ECO:0008006" key="3">
    <source>
        <dbReference type="Google" id="ProtNLM"/>
    </source>
</evidence>
<reference evidence="1 2" key="1">
    <citation type="submission" date="2023-10" db="EMBL/GenBank/DDBJ databases">
        <authorList>
            <person name="Maclean D."/>
            <person name="Macfadyen A."/>
        </authorList>
    </citation>
    <scope>NUCLEOTIDE SEQUENCE [LARGE SCALE GENOMIC DNA]</scope>
</reference>
<gene>
    <name evidence="1" type="ORF">CVIRNUC_004207</name>
</gene>
<dbReference type="PANTHER" id="PTHR34009:SF2">
    <property type="entry name" value="PROTEIN STAR"/>
    <property type="match status" value="1"/>
</dbReference>
<evidence type="ECO:0000313" key="1">
    <source>
        <dbReference type="EMBL" id="CAK0774834.1"/>
    </source>
</evidence>
<dbReference type="PANTHER" id="PTHR34009">
    <property type="entry name" value="PROTEIN STAR"/>
    <property type="match status" value="1"/>
</dbReference>
<evidence type="ECO:0000313" key="2">
    <source>
        <dbReference type="Proteomes" id="UP001314263"/>
    </source>
</evidence>
<dbReference type="GO" id="GO:0005886">
    <property type="term" value="C:plasma membrane"/>
    <property type="evidence" value="ECO:0007669"/>
    <property type="project" value="TreeGrafter"/>
</dbReference>
<name>A0AAV1I428_9CHLO</name>
<proteinExistence type="predicted"/>
<dbReference type="Proteomes" id="UP001314263">
    <property type="component" value="Unassembled WGS sequence"/>
</dbReference>
<keyword evidence="2" id="KW-1185">Reference proteome</keyword>